<dbReference type="GO" id="GO:0071013">
    <property type="term" value="C:catalytic step 2 spliceosome"/>
    <property type="evidence" value="ECO:0007669"/>
    <property type="project" value="TreeGrafter"/>
</dbReference>
<organism evidence="8 9">
    <name type="scientific">Pyronema omphalodes (strain CBS 100304)</name>
    <name type="common">Pyronema confluens</name>
    <dbReference type="NCBI Taxonomy" id="1076935"/>
    <lineage>
        <taxon>Eukaryota</taxon>
        <taxon>Fungi</taxon>
        <taxon>Dikarya</taxon>
        <taxon>Ascomycota</taxon>
        <taxon>Pezizomycotina</taxon>
        <taxon>Pezizomycetes</taxon>
        <taxon>Pezizales</taxon>
        <taxon>Pyronemataceae</taxon>
        <taxon>Pyronema</taxon>
    </lineage>
</organism>
<keyword evidence="7" id="KW-0175">Coiled coil</keyword>
<evidence type="ECO:0000256" key="2">
    <source>
        <dbReference type="ARBA" id="ARBA00010788"/>
    </source>
</evidence>
<sequence>MPLFYASHDSLPSHPHHRALRHRLIPPNLRAQRHGPLIPPHLLPEAHTPSFSPAISTELDRISRGEPFTGGIDLSRYNPSTTSPDLAALQSAYTSFQHVSSRLTNLSLLSEFGKNAWLIHNSQLEGLLKSLEEELMALKTNVEVTNKERKGAQLDVKDQMERLDERWKKAVGRVLEVELATEQLRREGEARQRERR</sequence>
<keyword evidence="5" id="KW-0508">mRNA splicing</keyword>
<name>U4KXV1_PYROM</name>
<evidence type="ECO:0000256" key="3">
    <source>
        <dbReference type="ARBA" id="ARBA00022664"/>
    </source>
</evidence>
<evidence type="ECO:0000256" key="7">
    <source>
        <dbReference type="SAM" id="Coils"/>
    </source>
</evidence>
<dbReference type="InterPro" id="IPR008409">
    <property type="entry name" value="SPF27"/>
</dbReference>
<evidence type="ECO:0000313" key="8">
    <source>
        <dbReference type="EMBL" id="CCX07002.1"/>
    </source>
</evidence>
<feature type="coiled-coil region" evidence="7">
    <location>
        <begin position="121"/>
        <end position="148"/>
    </location>
</feature>
<dbReference type="GO" id="GO:0008380">
    <property type="term" value="P:RNA splicing"/>
    <property type="evidence" value="ECO:0007669"/>
    <property type="project" value="UniProtKB-KW"/>
</dbReference>
<dbReference type="STRING" id="1076935.U4KXV1"/>
<keyword evidence="9" id="KW-1185">Reference proteome</keyword>
<comment type="subcellular location">
    <subcellularLocation>
        <location evidence="1">Nucleus</location>
    </subcellularLocation>
</comment>
<keyword evidence="6" id="KW-0539">Nucleus</keyword>
<dbReference type="Pfam" id="PF05700">
    <property type="entry name" value="BCAS2"/>
    <property type="match status" value="1"/>
</dbReference>
<protein>
    <submittedName>
        <fullName evidence="8">Similar to Pre-mRNA-splicing factor SPF27 acc. no. Q6PBE2</fullName>
    </submittedName>
</protein>
<evidence type="ECO:0000313" key="9">
    <source>
        <dbReference type="Proteomes" id="UP000018144"/>
    </source>
</evidence>
<dbReference type="GO" id="GO:0006397">
    <property type="term" value="P:mRNA processing"/>
    <property type="evidence" value="ECO:0007669"/>
    <property type="project" value="UniProtKB-KW"/>
</dbReference>
<keyword evidence="4" id="KW-0747">Spliceosome</keyword>
<comment type="similarity">
    <text evidence="2">Belongs to the SPF27 family.</text>
</comment>
<dbReference type="AlphaFoldDB" id="U4KXV1"/>
<dbReference type="GO" id="GO:0000974">
    <property type="term" value="C:Prp19 complex"/>
    <property type="evidence" value="ECO:0007669"/>
    <property type="project" value="TreeGrafter"/>
</dbReference>
<proteinExistence type="inferred from homology"/>
<dbReference type="OMA" id="TSEMHPA"/>
<reference evidence="8 9" key="1">
    <citation type="journal article" date="2013" name="PLoS Genet.">
        <title>The genome and development-dependent transcriptomes of Pyronema confluens: a window into fungal evolution.</title>
        <authorList>
            <person name="Traeger S."/>
            <person name="Altegoer F."/>
            <person name="Freitag M."/>
            <person name="Gabaldon T."/>
            <person name="Kempken F."/>
            <person name="Kumar A."/>
            <person name="Marcet-Houben M."/>
            <person name="Poggeler S."/>
            <person name="Stajich J.E."/>
            <person name="Nowrousian M."/>
        </authorList>
    </citation>
    <scope>NUCLEOTIDE SEQUENCE [LARGE SCALE GENOMIC DNA]</scope>
    <source>
        <strain evidence="9">CBS 100304</strain>
        <tissue evidence="8">Vegetative mycelium</tissue>
    </source>
</reference>
<dbReference type="EMBL" id="HF935329">
    <property type="protein sequence ID" value="CCX07002.1"/>
    <property type="molecule type" value="Genomic_DNA"/>
</dbReference>
<dbReference type="GO" id="GO:0071011">
    <property type="term" value="C:precatalytic spliceosome"/>
    <property type="evidence" value="ECO:0007669"/>
    <property type="project" value="TreeGrafter"/>
</dbReference>
<gene>
    <name evidence="8" type="ORF">PCON_06589</name>
</gene>
<dbReference type="OrthoDB" id="205794at2759"/>
<evidence type="ECO:0000256" key="6">
    <source>
        <dbReference type="ARBA" id="ARBA00023242"/>
    </source>
</evidence>
<evidence type="ECO:0000256" key="5">
    <source>
        <dbReference type="ARBA" id="ARBA00023187"/>
    </source>
</evidence>
<accession>U4KXV1</accession>
<dbReference type="PANTHER" id="PTHR13296:SF0">
    <property type="entry name" value="PRE-MRNA-SPLICING FACTOR SPF27"/>
    <property type="match status" value="1"/>
</dbReference>
<keyword evidence="3" id="KW-0507">mRNA processing</keyword>
<dbReference type="PANTHER" id="PTHR13296">
    <property type="entry name" value="BCAS2 PROTEIN"/>
    <property type="match status" value="1"/>
</dbReference>
<dbReference type="eggNOG" id="KOG3096">
    <property type="taxonomic scope" value="Eukaryota"/>
</dbReference>
<dbReference type="Proteomes" id="UP000018144">
    <property type="component" value="Unassembled WGS sequence"/>
</dbReference>
<evidence type="ECO:0000256" key="4">
    <source>
        <dbReference type="ARBA" id="ARBA00022728"/>
    </source>
</evidence>
<evidence type="ECO:0000256" key="1">
    <source>
        <dbReference type="ARBA" id="ARBA00004123"/>
    </source>
</evidence>